<dbReference type="GO" id="GO:0016020">
    <property type="term" value="C:membrane"/>
    <property type="evidence" value="ECO:0007669"/>
    <property type="project" value="UniProtKB-SubCell"/>
</dbReference>
<dbReference type="EMBL" id="AZGF01000012">
    <property type="protein sequence ID" value="KRM12003.1"/>
    <property type="molecule type" value="Genomic_DNA"/>
</dbReference>
<accession>A0A0R1WAB3</accession>
<feature type="transmembrane region" description="Helical" evidence="13">
    <location>
        <begin position="7"/>
        <end position="29"/>
    </location>
</feature>
<dbReference type="PATRIC" id="fig|1423807.3.peg.377"/>
<evidence type="ECO:0000313" key="15">
    <source>
        <dbReference type="Proteomes" id="UP000051820"/>
    </source>
</evidence>
<keyword evidence="4" id="KW-0633">Potassium transport</keyword>
<comment type="subcellular location">
    <subcellularLocation>
        <location evidence="1">Membrane</location>
        <topology evidence="1">Multi-pass membrane protein</topology>
    </subcellularLocation>
</comment>
<organism evidence="14 15">
    <name type="scientific">Paucilactobacillus suebicus DSM 5007 = KCTC 3549</name>
    <dbReference type="NCBI Taxonomy" id="1423807"/>
    <lineage>
        <taxon>Bacteria</taxon>
        <taxon>Bacillati</taxon>
        <taxon>Bacillota</taxon>
        <taxon>Bacilli</taxon>
        <taxon>Lactobacillales</taxon>
        <taxon>Lactobacillaceae</taxon>
        <taxon>Paucilactobacillus</taxon>
    </lineage>
</organism>
<evidence type="ECO:0000256" key="6">
    <source>
        <dbReference type="ARBA" id="ARBA00022826"/>
    </source>
</evidence>
<dbReference type="GO" id="GO:0015252">
    <property type="term" value="F:proton channel activity"/>
    <property type="evidence" value="ECO:0007669"/>
    <property type="project" value="InterPro"/>
</dbReference>
<evidence type="ECO:0000256" key="8">
    <source>
        <dbReference type="ARBA" id="ARBA00022989"/>
    </source>
</evidence>
<dbReference type="RefSeq" id="WP_010621168.1">
    <property type="nucleotide sequence ID" value="NZ_AZGF01000012.1"/>
</dbReference>
<dbReference type="STRING" id="1423807.FD16_GL000372"/>
<reference evidence="14 15" key="1">
    <citation type="journal article" date="2015" name="Genome Announc.">
        <title>Expanding the biotechnology potential of lactobacilli through comparative genomics of 213 strains and associated genera.</title>
        <authorList>
            <person name="Sun Z."/>
            <person name="Harris H.M."/>
            <person name="McCann A."/>
            <person name="Guo C."/>
            <person name="Argimon S."/>
            <person name="Zhang W."/>
            <person name="Yang X."/>
            <person name="Jeffery I.B."/>
            <person name="Cooney J.C."/>
            <person name="Kagawa T.F."/>
            <person name="Liu W."/>
            <person name="Song Y."/>
            <person name="Salvetti E."/>
            <person name="Wrobel A."/>
            <person name="Rasinkangas P."/>
            <person name="Parkhill J."/>
            <person name="Rea M.C."/>
            <person name="O'Sullivan O."/>
            <person name="Ritari J."/>
            <person name="Douillard F.P."/>
            <person name="Paul Ross R."/>
            <person name="Yang R."/>
            <person name="Briner A.E."/>
            <person name="Felis G.E."/>
            <person name="de Vos W.M."/>
            <person name="Barrangou R."/>
            <person name="Klaenhammer T.R."/>
            <person name="Caufield P.W."/>
            <person name="Cui Y."/>
            <person name="Zhang H."/>
            <person name="O'Toole P.W."/>
        </authorList>
    </citation>
    <scope>NUCLEOTIDE SEQUENCE [LARGE SCALE GENOMIC DNA]</scope>
    <source>
        <strain evidence="14 15">DSM 5007</strain>
    </source>
</reference>
<evidence type="ECO:0000256" key="12">
    <source>
        <dbReference type="ARBA" id="ARBA00034430"/>
    </source>
</evidence>
<keyword evidence="15" id="KW-1185">Reference proteome</keyword>
<protein>
    <submittedName>
        <fullName evidence="14">Integral membrane protein</fullName>
    </submittedName>
</protein>
<evidence type="ECO:0000256" key="11">
    <source>
        <dbReference type="ARBA" id="ARBA00023303"/>
    </source>
</evidence>
<feature type="transmembrane region" description="Helical" evidence="13">
    <location>
        <begin position="106"/>
        <end position="122"/>
    </location>
</feature>
<evidence type="ECO:0000313" key="14">
    <source>
        <dbReference type="EMBL" id="KRM12003.1"/>
    </source>
</evidence>
<dbReference type="InterPro" id="IPR010617">
    <property type="entry name" value="TMEM175-like"/>
</dbReference>
<keyword evidence="11" id="KW-0407">Ion channel</keyword>
<evidence type="ECO:0000256" key="2">
    <source>
        <dbReference type="ARBA" id="ARBA00006920"/>
    </source>
</evidence>
<dbReference type="Proteomes" id="UP000051820">
    <property type="component" value="Unassembled WGS sequence"/>
</dbReference>
<evidence type="ECO:0000256" key="4">
    <source>
        <dbReference type="ARBA" id="ARBA00022538"/>
    </source>
</evidence>
<evidence type="ECO:0000256" key="10">
    <source>
        <dbReference type="ARBA" id="ARBA00023136"/>
    </source>
</evidence>
<comment type="similarity">
    <text evidence="2">Belongs to the TMEM175 family.</text>
</comment>
<evidence type="ECO:0000256" key="1">
    <source>
        <dbReference type="ARBA" id="ARBA00004141"/>
    </source>
</evidence>
<feature type="transmembrane region" description="Helical" evidence="13">
    <location>
        <begin position="41"/>
        <end position="59"/>
    </location>
</feature>
<evidence type="ECO:0000256" key="5">
    <source>
        <dbReference type="ARBA" id="ARBA00022692"/>
    </source>
</evidence>
<evidence type="ECO:0000256" key="9">
    <source>
        <dbReference type="ARBA" id="ARBA00023065"/>
    </source>
</evidence>
<proteinExistence type="inferred from homology"/>
<feature type="transmembrane region" description="Helical" evidence="13">
    <location>
        <begin position="80"/>
        <end position="100"/>
    </location>
</feature>
<keyword evidence="7" id="KW-0630">Potassium</keyword>
<gene>
    <name evidence="14" type="ORF">FD16_GL000372</name>
</gene>
<name>A0A0R1WAB3_9LACO</name>
<sequence>MDKNRVVALSDGVIAIIMTIMVLELKTPISGGWNALLDDKFVLISYVISFTATYYFWTVHHDLFKSFDKIPINSAWINAIYLLTLSFLPFTTSWVGRFLWAVPAELTYSVNFLLITATTLWFEHTIKQDLIHVHQAIPETVLKSSRLLKLTLLLNFICCLITYLWAPTGIIAVAVILTVWIWRSVSSAAHEYSQNK</sequence>
<dbReference type="AlphaFoldDB" id="A0A0R1WAB3"/>
<keyword evidence="8 13" id="KW-1133">Transmembrane helix</keyword>
<keyword evidence="9" id="KW-0406">Ion transport</keyword>
<keyword evidence="5 13" id="KW-0812">Transmembrane</keyword>
<evidence type="ECO:0000256" key="13">
    <source>
        <dbReference type="SAM" id="Phobius"/>
    </source>
</evidence>
<comment type="catalytic activity">
    <reaction evidence="12">
        <text>K(+)(in) = K(+)(out)</text>
        <dbReference type="Rhea" id="RHEA:29463"/>
        <dbReference type="ChEBI" id="CHEBI:29103"/>
    </reaction>
</comment>
<keyword evidence="3" id="KW-0813">Transport</keyword>
<evidence type="ECO:0000256" key="7">
    <source>
        <dbReference type="ARBA" id="ARBA00022958"/>
    </source>
</evidence>
<dbReference type="OrthoDB" id="7626281at2"/>
<evidence type="ECO:0000256" key="3">
    <source>
        <dbReference type="ARBA" id="ARBA00022448"/>
    </source>
</evidence>
<dbReference type="GO" id="GO:0005267">
    <property type="term" value="F:potassium channel activity"/>
    <property type="evidence" value="ECO:0007669"/>
    <property type="project" value="UniProtKB-KW"/>
</dbReference>
<keyword evidence="6" id="KW-0631">Potassium channel</keyword>
<feature type="transmembrane region" description="Helical" evidence="13">
    <location>
        <begin position="152"/>
        <end position="182"/>
    </location>
</feature>
<dbReference type="eggNOG" id="COG3548">
    <property type="taxonomic scope" value="Bacteria"/>
</dbReference>
<keyword evidence="10 13" id="KW-0472">Membrane</keyword>
<dbReference type="Pfam" id="PF06736">
    <property type="entry name" value="TMEM175"/>
    <property type="match status" value="1"/>
</dbReference>
<comment type="caution">
    <text evidence="14">The sequence shown here is derived from an EMBL/GenBank/DDBJ whole genome shotgun (WGS) entry which is preliminary data.</text>
</comment>